<dbReference type="InterPro" id="IPR053728">
    <property type="entry name" value="Alginate_Permeability_Chnl"/>
</dbReference>
<dbReference type="Gene3D" id="2.40.160.100">
    <property type="match status" value="1"/>
</dbReference>
<proteinExistence type="predicted"/>
<dbReference type="Proteomes" id="UP000315010">
    <property type="component" value="Unassembled WGS sequence"/>
</dbReference>
<reference evidence="3 4" key="1">
    <citation type="submission" date="2019-02" db="EMBL/GenBank/DDBJ databases">
        <title>Deep-cultivation of Planctomycetes and their phenomic and genomic characterization uncovers novel biology.</title>
        <authorList>
            <person name="Wiegand S."/>
            <person name="Jogler M."/>
            <person name="Boedeker C."/>
            <person name="Pinto D."/>
            <person name="Vollmers J."/>
            <person name="Rivas-Marin E."/>
            <person name="Kohn T."/>
            <person name="Peeters S.H."/>
            <person name="Heuer A."/>
            <person name="Rast P."/>
            <person name="Oberbeckmann S."/>
            <person name="Bunk B."/>
            <person name="Jeske O."/>
            <person name="Meyerdierks A."/>
            <person name="Storesund J.E."/>
            <person name="Kallscheuer N."/>
            <person name="Luecker S."/>
            <person name="Lage O.M."/>
            <person name="Pohl T."/>
            <person name="Merkel B.J."/>
            <person name="Hornburger P."/>
            <person name="Mueller R.-W."/>
            <person name="Bruemmer F."/>
            <person name="Labrenz M."/>
            <person name="Spormann A.M."/>
            <person name="Op Den Camp H."/>
            <person name="Overmann J."/>
            <person name="Amann R."/>
            <person name="Jetten M.S.M."/>
            <person name="Mascher T."/>
            <person name="Medema M.H."/>
            <person name="Devos D.P."/>
            <person name="Kaster A.-K."/>
            <person name="Ovreas L."/>
            <person name="Rohde M."/>
            <person name="Galperin M.Y."/>
            <person name="Jogler C."/>
        </authorList>
    </citation>
    <scope>NUCLEOTIDE SEQUENCE [LARGE SCALE GENOMIC DNA]</scope>
    <source>
        <strain evidence="3 4">CA13</strain>
    </source>
</reference>
<comment type="caution">
    <text evidence="3">The sequence shown here is derived from an EMBL/GenBank/DDBJ whole genome shotgun (WGS) entry which is preliminary data.</text>
</comment>
<keyword evidence="1" id="KW-0732">Signal</keyword>
<dbReference type="RefSeq" id="WP_419194702.1">
    <property type="nucleotide sequence ID" value="NZ_SJPJ01000001.1"/>
</dbReference>
<name>A0A5C5Z7N2_9BACT</name>
<evidence type="ECO:0000256" key="1">
    <source>
        <dbReference type="SAM" id="SignalP"/>
    </source>
</evidence>
<evidence type="ECO:0000313" key="4">
    <source>
        <dbReference type="Proteomes" id="UP000315010"/>
    </source>
</evidence>
<evidence type="ECO:0000259" key="2">
    <source>
        <dbReference type="Pfam" id="PF13372"/>
    </source>
</evidence>
<keyword evidence="4" id="KW-1185">Reference proteome</keyword>
<feature type="chain" id="PRO_5022658854" description="Alginate export domain-containing protein" evidence="1">
    <location>
        <begin position="22"/>
        <end position="547"/>
    </location>
</feature>
<accession>A0A5C5Z7N2</accession>
<dbReference type="AlphaFoldDB" id="A0A5C5Z7N2"/>
<organism evidence="3 4">
    <name type="scientific">Novipirellula herctigrandis</name>
    <dbReference type="NCBI Taxonomy" id="2527986"/>
    <lineage>
        <taxon>Bacteria</taxon>
        <taxon>Pseudomonadati</taxon>
        <taxon>Planctomycetota</taxon>
        <taxon>Planctomycetia</taxon>
        <taxon>Pirellulales</taxon>
        <taxon>Pirellulaceae</taxon>
        <taxon>Novipirellula</taxon>
    </lineage>
</organism>
<sequence precursor="true">MNPFPQRQGRFVFASVAPAIAATLIGSVNLVANDAFVETGLETVVVQTVAMQEANPQPAQAPQPVAMQESVATPQAPTYQNATPSPSCNCCNTTCCTKKRKEAATAKMKSAFGGLFYANDFSYLTDPCYNGPALLGDSLKDMNTPIGKLSVGGETRFRYHNERNHRGVGITGKDDNFWLSRQRLYADWKINDTFRVYGEVLDANSMGETFTPRPIEENDMDVLNLFVDIKLIDSGSEKLTARAGRQELLFGAQRTVSPLDWANTRRTFEGVRMLYQNGDTSVDAFWTEFVPVDPTGGDVSDTNQQFYGVYASQKGTPTGVFDAYYLGYDNHTVGFSQHTIGSRVVGKTDSGMLYDFEGAFQFGEDATASSHEAGFFTAGLGRKYESNLVSPTIWAYYDYASGEDDFNQVGRGDGGYDHLFPLAHKYNGFMDLFGRRNLHDFNVLTTAPLTKKISLVLWYHYFRMVEDTTPYSVVMTPYNSTTQAESKDLGHEIDVLFNINLNPRNNVLLGYSHFAGGDYYDTPGIMPAAAGNDADADFFYGQFQTRY</sequence>
<dbReference type="EMBL" id="SJPJ01000001">
    <property type="protein sequence ID" value="TWT83359.1"/>
    <property type="molecule type" value="Genomic_DNA"/>
</dbReference>
<dbReference type="Pfam" id="PF13372">
    <property type="entry name" value="Alginate_exp"/>
    <property type="match status" value="1"/>
</dbReference>
<gene>
    <name evidence="3" type="ORF">CA13_48240</name>
</gene>
<feature type="domain" description="Alginate export" evidence="2">
    <location>
        <begin position="149"/>
        <end position="521"/>
    </location>
</feature>
<evidence type="ECO:0000313" key="3">
    <source>
        <dbReference type="EMBL" id="TWT83359.1"/>
    </source>
</evidence>
<feature type="signal peptide" evidence="1">
    <location>
        <begin position="1"/>
        <end position="21"/>
    </location>
</feature>
<protein>
    <recommendedName>
        <fullName evidence="2">Alginate export domain-containing protein</fullName>
    </recommendedName>
</protein>
<dbReference type="InterPro" id="IPR025388">
    <property type="entry name" value="Alginate_export_dom"/>
</dbReference>